<dbReference type="VEuPathDB" id="TriTrypDB:TCDM_09962"/>
<feature type="chain" id="PRO_5004733107" evidence="1">
    <location>
        <begin position="22"/>
        <end position="94"/>
    </location>
</feature>
<name>V5BD80_TRYCR</name>
<evidence type="ECO:0000313" key="2">
    <source>
        <dbReference type="EMBL" id="ESS62373.1"/>
    </source>
</evidence>
<keyword evidence="1" id="KW-0732">Signal</keyword>
<evidence type="ECO:0000313" key="3">
    <source>
        <dbReference type="Proteomes" id="UP000017861"/>
    </source>
</evidence>
<evidence type="ECO:0000256" key="1">
    <source>
        <dbReference type="SAM" id="SignalP"/>
    </source>
</evidence>
<accession>V5BD80</accession>
<comment type="caution">
    <text evidence="2">The sequence shown here is derived from an EMBL/GenBank/DDBJ whole genome shotgun (WGS) entry which is preliminary data.</text>
</comment>
<dbReference type="AlphaFoldDB" id="V5BD80"/>
<proteinExistence type="predicted"/>
<feature type="signal peptide" evidence="1">
    <location>
        <begin position="1"/>
        <end position="21"/>
    </location>
</feature>
<dbReference type="Proteomes" id="UP000017861">
    <property type="component" value="Unassembled WGS sequence"/>
</dbReference>
<organism evidence="2 3">
    <name type="scientific">Trypanosoma cruzi Dm28c</name>
    <dbReference type="NCBI Taxonomy" id="1416333"/>
    <lineage>
        <taxon>Eukaryota</taxon>
        <taxon>Discoba</taxon>
        <taxon>Euglenozoa</taxon>
        <taxon>Kinetoplastea</taxon>
        <taxon>Metakinetoplastina</taxon>
        <taxon>Trypanosomatida</taxon>
        <taxon>Trypanosomatidae</taxon>
        <taxon>Trypanosoma</taxon>
        <taxon>Schizotrypanum</taxon>
    </lineage>
</organism>
<protein>
    <submittedName>
        <fullName evidence="2">Mucin-associated surface protein (MASP)</fullName>
    </submittedName>
</protein>
<reference evidence="2 3" key="1">
    <citation type="journal article" date="2014" name="Genome Announc.">
        <title>Trypanosoma cruzi Clone Dm28c Draft Genome Sequence.</title>
        <authorList>
            <person name="Grisard E.C."/>
            <person name="Teixeira S.M."/>
            <person name="de Almeida L.G."/>
            <person name="Stoco P.H."/>
            <person name="Gerber A.L."/>
            <person name="Talavera-Lopez C."/>
            <person name="Lima O.C."/>
            <person name="Andersson B."/>
            <person name="de Vasconcelos A.T."/>
        </authorList>
    </citation>
    <scope>NUCLEOTIDE SEQUENCE [LARGE SCALE GENOMIC DNA]</scope>
    <source>
        <strain evidence="2 3">Dm28c</strain>
    </source>
</reference>
<dbReference type="EMBL" id="AYLP01000188">
    <property type="protein sequence ID" value="ESS62373.1"/>
    <property type="molecule type" value="Genomic_DNA"/>
</dbReference>
<gene>
    <name evidence="2" type="ORF">TCDM_09962</name>
</gene>
<sequence>MTGRVLLVCALCVLWCVAVDGASIGVSGEDHNNFNELFSSAAAKAELAKKAAAKATAAAAAAANAKSAAAEAAAAAEKATAAAATEIAEAAAKT</sequence>